<feature type="transmembrane region" description="Helical" evidence="1">
    <location>
        <begin position="7"/>
        <end position="25"/>
    </location>
</feature>
<organism evidence="2 3">
    <name type="scientific">Brevundimonas kwangchunensis</name>
    <dbReference type="NCBI Taxonomy" id="322163"/>
    <lineage>
        <taxon>Bacteria</taxon>
        <taxon>Pseudomonadati</taxon>
        <taxon>Pseudomonadota</taxon>
        <taxon>Alphaproteobacteria</taxon>
        <taxon>Caulobacterales</taxon>
        <taxon>Caulobacteraceae</taxon>
        <taxon>Brevundimonas</taxon>
    </lineage>
</organism>
<keyword evidence="3" id="KW-1185">Reference proteome</keyword>
<sequence>MTGVSQWACVAAGLWLIGLGVWMGLRPRQALAVLAAMGSSPPIHFGEMAVRAGVGAAIMGAASVSRAPLILTVFGAFLIVSACVLALLPRRWHSTYSRWWAARIPVTTVRLISPLSVIGGAVLIWAARPPWLS</sequence>
<dbReference type="EMBL" id="BAAAGA010000004">
    <property type="protein sequence ID" value="GAA0622111.1"/>
    <property type="molecule type" value="Genomic_DNA"/>
</dbReference>
<reference evidence="2 3" key="1">
    <citation type="journal article" date="2019" name="Int. J. Syst. Evol. Microbiol.">
        <title>The Global Catalogue of Microorganisms (GCM) 10K type strain sequencing project: providing services to taxonomists for standard genome sequencing and annotation.</title>
        <authorList>
            <consortium name="The Broad Institute Genomics Platform"/>
            <consortium name="The Broad Institute Genome Sequencing Center for Infectious Disease"/>
            <person name="Wu L."/>
            <person name="Ma J."/>
        </authorList>
    </citation>
    <scope>NUCLEOTIDE SEQUENCE [LARGE SCALE GENOMIC DNA]</scope>
    <source>
        <strain evidence="2 3">JCM 12928</strain>
    </source>
</reference>
<evidence type="ECO:0000313" key="3">
    <source>
        <dbReference type="Proteomes" id="UP001501352"/>
    </source>
</evidence>
<evidence type="ECO:0000256" key="1">
    <source>
        <dbReference type="SAM" id="Phobius"/>
    </source>
</evidence>
<keyword evidence="1" id="KW-1133">Transmembrane helix</keyword>
<feature type="transmembrane region" description="Helical" evidence="1">
    <location>
        <begin position="69"/>
        <end position="88"/>
    </location>
</feature>
<evidence type="ECO:0008006" key="4">
    <source>
        <dbReference type="Google" id="ProtNLM"/>
    </source>
</evidence>
<name>A0ABN1GWW6_9CAUL</name>
<proteinExistence type="predicted"/>
<keyword evidence="1" id="KW-0472">Membrane</keyword>
<comment type="caution">
    <text evidence="2">The sequence shown here is derived from an EMBL/GenBank/DDBJ whole genome shotgun (WGS) entry which is preliminary data.</text>
</comment>
<protein>
    <recommendedName>
        <fullName evidence="4">DUF3995 domain-containing protein</fullName>
    </recommendedName>
</protein>
<dbReference type="RefSeq" id="WP_343792807.1">
    <property type="nucleotide sequence ID" value="NZ_BAAAGA010000004.1"/>
</dbReference>
<evidence type="ECO:0000313" key="2">
    <source>
        <dbReference type="EMBL" id="GAA0622111.1"/>
    </source>
</evidence>
<feature type="transmembrane region" description="Helical" evidence="1">
    <location>
        <begin position="109"/>
        <end position="127"/>
    </location>
</feature>
<accession>A0ABN1GWW6</accession>
<dbReference type="Proteomes" id="UP001501352">
    <property type="component" value="Unassembled WGS sequence"/>
</dbReference>
<keyword evidence="1" id="KW-0812">Transmembrane</keyword>
<gene>
    <name evidence="2" type="ORF">GCM10009422_17550</name>
</gene>